<dbReference type="Gene3D" id="3.60.20.40">
    <property type="match status" value="1"/>
</dbReference>
<evidence type="ECO:0000313" key="14">
    <source>
        <dbReference type="Proteomes" id="UP000694480"/>
    </source>
</evidence>
<evidence type="ECO:0000256" key="3">
    <source>
        <dbReference type="ARBA" id="ARBA00009381"/>
    </source>
</evidence>
<dbReference type="InterPro" id="IPR043137">
    <property type="entry name" value="GGT_ssub_C"/>
</dbReference>
<feature type="binding site" evidence="10">
    <location>
        <begin position="391"/>
        <end position="393"/>
    </location>
    <ligand>
        <name>L-glutamate</name>
        <dbReference type="ChEBI" id="CHEBI:29985"/>
    </ligand>
</feature>
<dbReference type="Gene3D" id="1.10.246.130">
    <property type="match status" value="1"/>
</dbReference>
<comment type="pathway">
    <text evidence="11">Sulfur metabolism; glutathione metabolism.</text>
</comment>
<dbReference type="GO" id="GO:0036374">
    <property type="term" value="F:glutathione hydrolase activity"/>
    <property type="evidence" value="ECO:0007669"/>
    <property type="project" value="UniProtKB-UniRule"/>
</dbReference>
<comment type="catalytic activity">
    <reaction evidence="2 11">
        <text>glutathione + H2O = L-cysteinylglycine + L-glutamate</text>
        <dbReference type="Rhea" id="RHEA:28807"/>
        <dbReference type="ChEBI" id="CHEBI:15377"/>
        <dbReference type="ChEBI" id="CHEBI:29985"/>
        <dbReference type="ChEBI" id="CHEBI:57925"/>
        <dbReference type="ChEBI" id="CHEBI:61694"/>
        <dbReference type="EC" id="3.4.19.13"/>
    </reaction>
</comment>
<dbReference type="EC" id="3.4.19.13" evidence="11"/>
<feature type="signal peptide" evidence="12">
    <location>
        <begin position="1"/>
        <end position="19"/>
    </location>
</feature>
<accession>A0A930YU08</accession>
<reference evidence="13" key="1">
    <citation type="submission" date="2020-11" db="EMBL/GenBank/DDBJ databases">
        <title>Genome seq and assembly of Planobacterium sp.</title>
        <authorList>
            <person name="Chhetri G."/>
        </authorList>
    </citation>
    <scope>NUCLEOTIDE SEQUENCE</scope>
    <source>
        <strain evidence="13">GCR5</strain>
    </source>
</reference>
<evidence type="ECO:0000256" key="10">
    <source>
        <dbReference type="PIRSR" id="PIRSR600101-2"/>
    </source>
</evidence>
<evidence type="ECO:0000256" key="7">
    <source>
        <dbReference type="ARBA" id="ARBA00023315"/>
    </source>
</evidence>
<evidence type="ECO:0000256" key="12">
    <source>
        <dbReference type="SAM" id="SignalP"/>
    </source>
</evidence>
<feature type="binding site" evidence="10">
    <location>
        <position position="99"/>
    </location>
    <ligand>
        <name>L-glutamate</name>
        <dbReference type="ChEBI" id="CHEBI:29985"/>
    </ligand>
</feature>
<keyword evidence="12" id="KW-0732">Signal</keyword>
<comment type="catalytic activity">
    <reaction evidence="8 11">
        <text>an N-terminal (5-L-glutamyl)-[peptide] + an alpha-amino acid = 5-L-glutamyl amino acid + an N-terminal L-alpha-aminoacyl-[peptide]</text>
        <dbReference type="Rhea" id="RHEA:23904"/>
        <dbReference type="Rhea" id="RHEA-COMP:9780"/>
        <dbReference type="Rhea" id="RHEA-COMP:9795"/>
        <dbReference type="ChEBI" id="CHEBI:77644"/>
        <dbReference type="ChEBI" id="CHEBI:78597"/>
        <dbReference type="ChEBI" id="CHEBI:78599"/>
        <dbReference type="ChEBI" id="CHEBI:78608"/>
        <dbReference type="EC" id="2.3.2.2"/>
    </reaction>
</comment>
<keyword evidence="6 11" id="KW-0865">Zymogen</keyword>
<keyword evidence="5 11" id="KW-0378">Hydrolase</keyword>
<comment type="PTM">
    <text evidence="11">Cleaved by autocatalysis into a large and a small subunit.</text>
</comment>
<keyword evidence="7 11" id="KW-0012">Acyltransferase</keyword>
<gene>
    <name evidence="13" type="primary">ggt</name>
    <name evidence="13" type="ORF">IC612_00890</name>
</gene>
<evidence type="ECO:0000256" key="2">
    <source>
        <dbReference type="ARBA" id="ARBA00001089"/>
    </source>
</evidence>
<feature type="binding site" evidence="10">
    <location>
        <position position="415"/>
    </location>
    <ligand>
        <name>L-glutamate</name>
        <dbReference type="ChEBI" id="CHEBI:29985"/>
    </ligand>
</feature>
<dbReference type="PANTHER" id="PTHR43199">
    <property type="entry name" value="GLUTATHIONE HYDROLASE"/>
    <property type="match status" value="1"/>
</dbReference>
<evidence type="ECO:0000256" key="5">
    <source>
        <dbReference type="ARBA" id="ARBA00022801"/>
    </source>
</evidence>
<organism evidence="13 14">
    <name type="scientific">Planobacterium oryzisoli</name>
    <dbReference type="NCBI Taxonomy" id="2771435"/>
    <lineage>
        <taxon>Bacteria</taxon>
        <taxon>Pseudomonadati</taxon>
        <taxon>Bacteroidota</taxon>
        <taxon>Flavobacteriia</taxon>
        <taxon>Flavobacteriales</taxon>
        <taxon>Weeksellaceae</taxon>
        <taxon>Chryseobacterium group</taxon>
        <taxon>Chryseobacterium</taxon>
    </lineage>
</organism>
<dbReference type="EC" id="2.3.2.2" evidence="11"/>
<evidence type="ECO:0000256" key="8">
    <source>
        <dbReference type="ARBA" id="ARBA00047417"/>
    </source>
</evidence>
<sequence>MKFLFLFLLLFATALPAQVVPYPTIKELRVHNRGMVVSAHPLASEAGALVLRQGGNAFDAAIATQFALAVVYPQAGNLGGGGFMVGRTASGENLALDFRETAPGKAHADMYLDSNGRAQTDLSQYGHLAVGVPGTVAGIFALHPRAQLSMDQLIQPAIKLAKNGFAITAREAALLNSHQKEFAALNTSSNAFVRPTAWVEGDILVQKDLANTLERIARNGKEEFYTGTTAKLITKEMQRGGGILSLQDLALYRPLWRNVQQFHYRGHQVLTMPLPSSGGILLHQMLSYISKEDFNGMQFHSPRVVHTLVEAERRAFADRAEYMGDPAFIKDPSALLTSEQYLTQRWKSFDSAVATPSAAVGKVVQPLEESTETTHISIYDALGNAVSLTTTLNGLYGSKVVVDGAGFFLNNEMDDFSIKPGVPNMFGAVGGKANAVAPGKRMLSSMSPTIVVKNNKPVVIVGTPGGTTIPTSVFQTLVALLDFKIDPGRALHLPRFHHQWLPDSILYEEGLSLELLQDLKSKQHALKSTSQIGRVELIVIGPTGEVHGVADPRGDDSIAYQ</sequence>
<dbReference type="PROSITE" id="PS00462">
    <property type="entry name" value="G_GLU_TRANSPEPTIDASE"/>
    <property type="match status" value="1"/>
</dbReference>
<keyword evidence="11" id="KW-0317">Glutathione biosynthesis</keyword>
<dbReference type="PRINTS" id="PR01210">
    <property type="entry name" value="GGTRANSPTASE"/>
</dbReference>
<proteinExistence type="inferred from homology"/>
<dbReference type="GO" id="GO:0103068">
    <property type="term" value="F:leukotriene C4 gamma-glutamyl transferase activity"/>
    <property type="evidence" value="ECO:0007669"/>
    <property type="project" value="UniProtKB-EC"/>
</dbReference>
<name>A0A930YU08_9FLAO</name>
<evidence type="ECO:0000256" key="6">
    <source>
        <dbReference type="ARBA" id="ARBA00023145"/>
    </source>
</evidence>
<keyword evidence="4 11" id="KW-0808">Transferase</keyword>
<feature type="active site" description="Nucleophile" evidence="9">
    <location>
        <position position="373"/>
    </location>
</feature>
<feature type="chain" id="PRO_5036874064" description="Glutathione hydrolase proenzyme" evidence="12">
    <location>
        <begin position="20"/>
        <end position="561"/>
    </location>
</feature>
<dbReference type="Proteomes" id="UP000694480">
    <property type="component" value="Unassembled WGS sequence"/>
</dbReference>
<evidence type="ECO:0000256" key="11">
    <source>
        <dbReference type="RuleBase" id="RU368036"/>
    </source>
</evidence>
<dbReference type="SUPFAM" id="SSF56235">
    <property type="entry name" value="N-terminal nucleophile aminohydrolases (Ntn hydrolases)"/>
    <property type="match status" value="1"/>
</dbReference>
<protein>
    <recommendedName>
        <fullName evidence="11">Glutathione hydrolase proenzyme</fullName>
        <ecNumber evidence="11">2.3.2.2</ecNumber>
        <ecNumber evidence="11">3.4.19.13</ecNumber>
    </recommendedName>
    <component>
        <recommendedName>
            <fullName evidence="11">Glutathione hydrolase large chain</fullName>
        </recommendedName>
    </component>
    <component>
        <recommendedName>
            <fullName evidence="11">Glutathione hydrolase small chain</fullName>
        </recommendedName>
    </component>
</protein>
<dbReference type="InterPro" id="IPR029055">
    <property type="entry name" value="Ntn_hydrolases_N"/>
</dbReference>
<comment type="catalytic activity">
    <reaction evidence="1 11">
        <text>an S-substituted glutathione + H2O = an S-substituted L-cysteinylglycine + L-glutamate</text>
        <dbReference type="Rhea" id="RHEA:59468"/>
        <dbReference type="ChEBI" id="CHEBI:15377"/>
        <dbReference type="ChEBI" id="CHEBI:29985"/>
        <dbReference type="ChEBI" id="CHEBI:90779"/>
        <dbReference type="ChEBI" id="CHEBI:143103"/>
        <dbReference type="EC" id="3.4.19.13"/>
    </reaction>
</comment>
<dbReference type="Pfam" id="PF01019">
    <property type="entry name" value="G_glu_transpept"/>
    <property type="match status" value="1"/>
</dbReference>
<dbReference type="GO" id="GO:0006750">
    <property type="term" value="P:glutathione biosynthetic process"/>
    <property type="evidence" value="ECO:0007669"/>
    <property type="project" value="UniProtKB-KW"/>
</dbReference>
<dbReference type="GO" id="GO:0006751">
    <property type="term" value="P:glutathione catabolic process"/>
    <property type="evidence" value="ECO:0007669"/>
    <property type="project" value="UniProtKB-UniRule"/>
</dbReference>
<evidence type="ECO:0000256" key="4">
    <source>
        <dbReference type="ARBA" id="ARBA00022679"/>
    </source>
</evidence>
<dbReference type="RefSeq" id="WP_194738281.1">
    <property type="nucleotide sequence ID" value="NZ_JADKYY010000001.1"/>
</dbReference>
<comment type="subunit">
    <text evidence="11">This enzyme consists of two polypeptide chains, which are synthesized in precursor form from a single polypeptide.</text>
</comment>
<evidence type="ECO:0000313" key="13">
    <source>
        <dbReference type="EMBL" id="MBF5026353.1"/>
    </source>
</evidence>
<dbReference type="InterPro" id="IPR055262">
    <property type="entry name" value="GGT_CS"/>
</dbReference>
<comment type="similarity">
    <text evidence="3 11">Belongs to the gamma-glutamyltransferase family.</text>
</comment>
<feature type="binding site" evidence="10">
    <location>
        <position position="466"/>
    </location>
    <ligand>
        <name>L-glutamate</name>
        <dbReference type="ChEBI" id="CHEBI:29985"/>
    </ligand>
</feature>
<comment type="caution">
    <text evidence="13">The sequence shown here is derived from an EMBL/GenBank/DDBJ whole genome shotgun (WGS) entry which is preliminary data.</text>
</comment>
<evidence type="ECO:0000256" key="9">
    <source>
        <dbReference type="PIRSR" id="PIRSR600101-1"/>
    </source>
</evidence>
<dbReference type="InterPro" id="IPR043138">
    <property type="entry name" value="GGT_lsub"/>
</dbReference>
<evidence type="ECO:0000256" key="1">
    <source>
        <dbReference type="ARBA" id="ARBA00001049"/>
    </source>
</evidence>
<dbReference type="NCBIfam" id="TIGR00066">
    <property type="entry name" value="g_glut_trans"/>
    <property type="match status" value="1"/>
</dbReference>
<dbReference type="AlphaFoldDB" id="A0A930YU08"/>
<dbReference type="PANTHER" id="PTHR43199:SF1">
    <property type="entry name" value="GLUTATHIONE HYDROLASE PROENZYME"/>
    <property type="match status" value="1"/>
</dbReference>
<feature type="binding site" evidence="10">
    <location>
        <begin position="444"/>
        <end position="445"/>
    </location>
    <ligand>
        <name>L-glutamate</name>
        <dbReference type="ChEBI" id="CHEBI:29985"/>
    </ligand>
</feature>
<dbReference type="InterPro" id="IPR051792">
    <property type="entry name" value="GGT_bact"/>
</dbReference>
<dbReference type="InterPro" id="IPR000101">
    <property type="entry name" value="GGT_peptidase"/>
</dbReference>
<keyword evidence="14" id="KW-1185">Reference proteome</keyword>
<dbReference type="EMBL" id="JADKYY010000001">
    <property type="protein sequence ID" value="MBF5026353.1"/>
    <property type="molecule type" value="Genomic_DNA"/>
</dbReference>